<dbReference type="InterPro" id="IPR051015">
    <property type="entry name" value="EvgA-like"/>
</dbReference>
<dbReference type="InterPro" id="IPR016032">
    <property type="entry name" value="Sig_transdc_resp-reg_C-effctor"/>
</dbReference>
<dbReference type="PROSITE" id="PS50043">
    <property type="entry name" value="HTH_LUXR_2"/>
    <property type="match status" value="1"/>
</dbReference>
<dbReference type="InterPro" id="IPR001789">
    <property type="entry name" value="Sig_transdc_resp-reg_receiver"/>
</dbReference>
<dbReference type="InterPro" id="IPR011006">
    <property type="entry name" value="CheY-like_superfamily"/>
</dbReference>
<dbReference type="Pfam" id="PF00196">
    <property type="entry name" value="GerE"/>
    <property type="match status" value="1"/>
</dbReference>
<dbReference type="Proteomes" id="UP001152766">
    <property type="component" value="Unassembled WGS sequence"/>
</dbReference>
<dbReference type="PRINTS" id="PR00038">
    <property type="entry name" value="HTHLUXR"/>
</dbReference>
<sequence>MRILLVDAFPMVRAALTGLIEQHFAEAQVQGVDTADAARAALAQNLPRLVLLDLRVEGGFELLQQIHREHLMLPVVVVSGRDETEDALRALGAGAMGYVPERSDLGTLVQALHLVLAGGTYVPALKPRADDAPAPPVPAPTPVPDWAELPLTPRQKHVLHLLTQGLSNKLIARELGVSVETVKDHVAAVLKALGVSSRTQAVVAATQRPRR</sequence>
<dbReference type="RefSeq" id="WP_268151619.1">
    <property type="nucleotide sequence ID" value="NZ_JAPPUW010000012.1"/>
</dbReference>
<evidence type="ECO:0000313" key="6">
    <source>
        <dbReference type="EMBL" id="MDG0862220.1"/>
    </source>
</evidence>
<dbReference type="Gene3D" id="3.40.50.2300">
    <property type="match status" value="1"/>
</dbReference>
<proteinExistence type="predicted"/>
<keyword evidence="1 3" id="KW-0597">Phosphoprotein</keyword>
<dbReference type="Gene3D" id="1.10.10.10">
    <property type="entry name" value="Winged helix-like DNA-binding domain superfamily/Winged helix DNA-binding domain"/>
    <property type="match status" value="1"/>
</dbReference>
<evidence type="ECO:0000256" key="3">
    <source>
        <dbReference type="PROSITE-ProRule" id="PRU00169"/>
    </source>
</evidence>
<dbReference type="InterPro" id="IPR058245">
    <property type="entry name" value="NreC/VraR/RcsB-like_REC"/>
</dbReference>
<feature type="modified residue" description="4-aspartylphosphate" evidence="3">
    <location>
        <position position="53"/>
    </location>
</feature>
<dbReference type="Pfam" id="PF00072">
    <property type="entry name" value="Response_reg"/>
    <property type="match status" value="1"/>
</dbReference>
<evidence type="ECO:0000313" key="7">
    <source>
        <dbReference type="Proteomes" id="UP001152766"/>
    </source>
</evidence>
<evidence type="ECO:0000259" key="4">
    <source>
        <dbReference type="PROSITE" id="PS50043"/>
    </source>
</evidence>
<evidence type="ECO:0000259" key="5">
    <source>
        <dbReference type="PROSITE" id="PS50110"/>
    </source>
</evidence>
<dbReference type="SMART" id="SM00448">
    <property type="entry name" value="REC"/>
    <property type="match status" value="1"/>
</dbReference>
<dbReference type="EMBL" id="SGUG01000008">
    <property type="protein sequence ID" value="MDG0862220.1"/>
    <property type="molecule type" value="Genomic_DNA"/>
</dbReference>
<dbReference type="CDD" id="cd17535">
    <property type="entry name" value="REC_NarL-like"/>
    <property type="match status" value="1"/>
</dbReference>
<dbReference type="GO" id="GO:0006355">
    <property type="term" value="P:regulation of DNA-templated transcription"/>
    <property type="evidence" value="ECO:0007669"/>
    <property type="project" value="InterPro"/>
</dbReference>
<dbReference type="AlphaFoldDB" id="A0A9X4LEY6"/>
<reference evidence="6" key="1">
    <citation type="submission" date="2019-02" db="EMBL/GenBank/DDBJ databases">
        <title>Draft genome of the type strain Pelomonas aquatica CCUG 52575T.</title>
        <authorList>
            <person name="Gomila M."/>
            <person name="Lalucat J."/>
        </authorList>
    </citation>
    <scope>NUCLEOTIDE SEQUENCE</scope>
    <source>
        <strain evidence="6">CCUG 52575</strain>
    </source>
</reference>
<accession>A0A9X4LEY6</accession>
<gene>
    <name evidence="6" type="ORF">EXJ73_07005</name>
</gene>
<dbReference type="PANTHER" id="PTHR45566">
    <property type="entry name" value="HTH-TYPE TRANSCRIPTIONAL REGULATOR YHJB-RELATED"/>
    <property type="match status" value="1"/>
</dbReference>
<organism evidence="6 7">
    <name type="scientific">Pelomonas aquatica</name>
    <dbReference type="NCBI Taxonomy" id="431058"/>
    <lineage>
        <taxon>Bacteria</taxon>
        <taxon>Pseudomonadati</taxon>
        <taxon>Pseudomonadota</taxon>
        <taxon>Betaproteobacteria</taxon>
        <taxon>Burkholderiales</taxon>
        <taxon>Sphaerotilaceae</taxon>
        <taxon>Roseateles</taxon>
    </lineage>
</organism>
<dbReference type="GO" id="GO:0000160">
    <property type="term" value="P:phosphorelay signal transduction system"/>
    <property type="evidence" value="ECO:0007669"/>
    <property type="project" value="InterPro"/>
</dbReference>
<feature type="domain" description="HTH luxR-type" evidence="4">
    <location>
        <begin position="144"/>
        <end position="209"/>
    </location>
</feature>
<evidence type="ECO:0000256" key="1">
    <source>
        <dbReference type="ARBA" id="ARBA00022553"/>
    </source>
</evidence>
<comment type="caution">
    <text evidence="6">The sequence shown here is derived from an EMBL/GenBank/DDBJ whole genome shotgun (WGS) entry which is preliminary data.</text>
</comment>
<dbReference type="GO" id="GO:0003677">
    <property type="term" value="F:DNA binding"/>
    <property type="evidence" value="ECO:0007669"/>
    <property type="project" value="UniProtKB-KW"/>
</dbReference>
<keyword evidence="2" id="KW-0238">DNA-binding</keyword>
<dbReference type="InterPro" id="IPR036388">
    <property type="entry name" value="WH-like_DNA-bd_sf"/>
</dbReference>
<dbReference type="CDD" id="cd06170">
    <property type="entry name" value="LuxR_C_like"/>
    <property type="match status" value="1"/>
</dbReference>
<name>A0A9X4LEY6_9BURK</name>
<evidence type="ECO:0000256" key="2">
    <source>
        <dbReference type="ARBA" id="ARBA00023125"/>
    </source>
</evidence>
<dbReference type="SMART" id="SM00421">
    <property type="entry name" value="HTH_LUXR"/>
    <property type="match status" value="1"/>
</dbReference>
<protein>
    <submittedName>
        <fullName evidence="6">Response regulator transcription factor</fullName>
    </submittedName>
</protein>
<keyword evidence="7" id="KW-1185">Reference proteome</keyword>
<dbReference type="SUPFAM" id="SSF52172">
    <property type="entry name" value="CheY-like"/>
    <property type="match status" value="1"/>
</dbReference>
<feature type="domain" description="Response regulatory" evidence="5">
    <location>
        <begin position="2"/>
        <end position="116"/>
    </location>
</feature>
<dbReference type="PROSITE" id="PS50110">
    <property type="entry name" value="RESPONSE_REGULATORY"/>
    <property type="match status" value="1"/>
</dbReference>
<dbReference type="SUPFAM" id="SSF46894">
    <property type="entry name" value="C-terminal effector domain of the bipartite response regulators"/>
    <property type="match status" value="1"/>
</dbReference>
<dbReference type="PANTHER" id="PTHR45566:SF1">
    <property type="entry name" value="HTH-TYPE TRANSCRIPTIONAL REGULATOR YHJB-RELATED"/>
    <property type="match status" value="1"/>
</dbReference>
<dbReference type="InterPro" id="IPR000792">
    <property type="entry name" value="Tscrpt_reg_LuxR_C"/>
</dbReference>